<gene>
    <name evidence="3" type="ORF">ILUMI_04616</name>
</gene>
<dbReference type="InterPro" id="IPR029526">
    <property type="entry name" value="PGBD"/>
</dbReference>
<dbReference type="Pfam" id="PF13843">
    <property type="entry name" value="DDE_Tnp_1_7"/>
    <property type="match status" value="1"/>
</dbReference>
<protein>
    <recommendedName>
        <fullName evidence="2">PiggyBac transposable element-derived protein domain-containing protein</fullName>
    </recommendedName>
</protein>
<sequence>MHSSSGNRGERNEKKSSRLGVTSRQEIKSPMKMKIEGTQENVYVENNYNETSNPVELFYKFVDDKIADLLVAESNNYANGKNLKEGVCHDKLRTFVGVLLLSGYVSVARRKLYWQNAPDTNNVLVTAAISRDRFTFIMSNIHCTSNNNLDENNDKFAKNSTFTSLALIHELTVKGIKATDMAIQNTWQIHRLQNGKFGQLASRRSVATGILETHKNQLPTPHDALQVCMDTQDMAD</sequence>
<dbReference type="PANTHER" id="PTHR47055:SF3">
    <property type="entry name" value="PHORBOL-ESTER_DAG-TYPE DOMAIN-CONTAINING PROTEIN"/>
    <property type="match status" value="1"/>
</dbReference>
<name>A0A8K0DJE2_IGNLU</name>
<evidence type="ECO:0000256" key="1">
    <source>
        <dbReference type="SAM" id="MobiDB-lite"/>
    </source>
</evidence>
<dbReference type="EMBL" id="VTPC01001550">
    <property type="protein sequence ID" value="KAF2901570.1"/>
    <property type="molecule type" value="Genomic_DNA"/>
</dbReference>
<organism evidence="3 4">
    <name type="scientific">Ignelater luminosus</name>
    <name type="common">Cucubano</name>
    <name type="synonym">Pyrophorus luminosus</name>
    <dbReference type="NCBI Taxonomy" id="2038154"/>
    <lineage>
        <taxon>Eukaryota</taxon>
        <taxon>Metazoa</taxon>
        <taxon>Ecdysozoa</taxon>
        <taxon>Arthropoda</taxon>
        <taxon>Hexapoda</taxon>
        <taxon>Insecta</taxon>
        <taxon>Pterygota</taxon>
        <taxon>Neoptera</taxon>
        <taxon>Endopterygota</taxon>
        <taxon>Coleoptera</taxon>
        <taxon>Polyphaga</taxon>
        <taxon>Elateriformia</taxon>
        <taxon>Elateroidea</taxon>
        <taxon>Elateridae</taxon>
        <taxon>Agrypninae</taxon>
        <taxon>Pyrophorini</taxon>
        <taxon>Ignelater</taxon>
    </lineage>
</organism>
<accession>A0A8K0DJE2</accession>
<comment type="caution">
    <text evidence="3">The sequence shown here is derived from an EMBL/GenBank/DDBJ whole genome shotgun (WGS) entry which is preliminary data.</text>
</comment>
<dbReference type="PANTHER" id="PTHR47055">
    <property type="entry name" value="DDE_TNP_1_7 DOMAIN-CONTAINING PROTEIN"/>
    <property type="match status" value="1"/>
</dbReference>
<dbReference type="Proteomes" id="UP000801492">
    <property type="component" value="Unassembled WGS sequence"/>
</dbReference>
<dbReference type="GO" id="GO:0043565">
    <property type="term" value="F:sequence-specific DNA binding"/>
    <property type="evidence" value="ECO:0007669"/>
    <property type="project" value="TreeGrafter"/>
</dbReference>
<evidence type="ECO:0000259" key="2">
    <source>
        <dbReference type="Pfam" id="PF13843"/>
    </source>
</evidence>
<feature type="region of interest" description="Disordered" evidence="1">
    <location>
        <begin position="1"/>
        <end position="23"/>
    </location>
</feature>
<dbReference type="InterPro" id="IPR052638">
    <property type="entry name" value="PiggyBac_TE-derived"/>
</dbReference>
<reference evidence="3" key="1">
    <citation type="submission" date="2019-08" db="EMBL/GenBank/DDBJ databases">
        <title>The genome of the North American firefly Photinus pyralis.</title>
        <authorList>
            <consortium name="Photinus pyralis genome working group"/>
            <person name="Fallon T.R."/>
            <person name="Sander Lower S.E."/>
            <person name="Weng J.-K."/>
        </authorList>
    </citation>
    <scope>NUCLEOTIDE SEQUENCE</scope>
    <source>
        <strain evidence="3">TRF0915ILg1</strain>
        <tissue evidence="3">Whole body</tissue>
    </source>
</reference>
<evidence type="ECO:0000313" key="3">
    <source>
        <dbReference type="EMBL" id="KAF2901570.1"/>
    </source>
</evidence>
<evidence type="ECO:0000313" key="4">
    <source>
        <dbReference type="Proteomes" id="UP000801492"/>
    </source>
</evidence>
<proteinExistence type="predicted"/>
<dbReference type="AlphaFoldDB" id="A0A8K0DJE2"/>
<feature type="domain" description="PiggyBac transposable element-derived protein" evidence="2">
    <location>
        <begin position="53"/>
        <end position="159"/>
    </location>
</feature>
<keyword evidence="4" id="KW-1185">Reference proteome</keyword>